<dbReference type="Proteomes" id="UP000240493">
    <property type="component" value="Unassembled WGS sequence"/>
</dbReference>
<gene>
    <name evidence="1" type="ORF">M441DRAFT_141688</name>
</gene>
<keyword evidence="2" id="KW-1185">Reference proteome</keyword>
<evidence type="ECO:0000313" key="1">
    <source>
        <dbReference type="EMBL" id="PTB40368.1"/>
    </source>
</evidence>
<evidence type="ECO:0000313" key="2">
    <source>
        <dbReference type="Proteomes" id="UP000240493"/>
    </source>
</evidence>
<dbReference type="STRING" id="1042311.A0A2T3Z6D5"/>
<organism evidence="1 2">
    <name type="scientific">Trichoderma asperellum (strain ATCC 204424 / CBS 433.97 / NBRC 101777)</name>
    <dbReference type="NCBI Taxonomy" id="1042311"/>
    <lineage>
        <taxon>Eukaryota</taxon>
        <taxon>Fungi</taxon>
        <taxon>Dikarya</taxon>
        <taxon>Ascomycota</taxon>
        <taxon>Pezizomycotina</taxon>
        <taxon>Sordariomycetes</taxon>
        <taxon>Hypocreomycetidae</taxon>
        <taxon>Hypocreales</taxon>
        <taxon>Hypocreaceae</taxon>
        <taxon>Trichoderma</taxon>
    </lineage>
</organism>
<reference evidence="1 2" key="1">
    <citation type="submission" date="2016-07" db="EMBL/GenBank/DDBJ databases">
        <title>Multiple horizontal gene transfer events from other fungi enriched the ability of initially mycotrophic Trichoderma (Ascomycota) to feed on dead plant biomass.</title>
        <authorList>
            <consortium name="DOE Joint Genome Institute"/>
            <person name="Aerts A."/>
            <person name="Atanasova L."/>
            <person name="Chenthamara K."/>
            <person name="Zhang J."/>
            <person name="Grujic M."/>
            <person name="Henrissat B."/>
            <person name="Kuo A."/>
            <person name="Salamov A."/>
            <person name="Lipzen A."/>
            <person name="Labutti K."/>
            <person name="Barry K."/>
            <person name="Miao Y."/>
            <person name="Rahimi M.J."/>
            <person name="Shen Q."/>
            <person name="Grigoriev I.V."/>
            <person name="Kubicek C.P."/>
            <person name="Druzhinina I.S."/>
        </authorList>
    </citation>
    <scope>NUCLEOTIDE SEQUENCE [LARGE SCALE GENOMIC DNA]</scope>
    <source>
        <strain evidence="1 2">CBS 433.97</strain>
    </source>
</reference>
<name>A0A2T3Z6D5_TRIA4</name>
<dbReference type="AlphaFoldDB" id="A0A2T3Z6D5"/>
<protein>
    <submittedName>
        <fullName evidence="1">Uncharacterized protein</fullName>
    </submittedName>
</protein>
<accession>A0A2T3Z6D5</accession>
<dbReference type="OrthoDB" id="5131365at2759"/>
<dbReference type="EMBL" id="KZ679263">
    <property type="protein sequence ID" value="PTB40368.1"/>
    <property type="molecule type" value="Genomic_DNA"/>
</dbReference>
<sequence>MEDAYYDPALFYDVELDFRTPRLESNSASPIGQSQKRSHSPSLPLLQLSDWDEDLLYDEFPPTCIHYSIEWDLRLNTGKRLMKLMYNPELEQDLVLAPGAYWDKSWKKKLEDRLKKKTPATKCYEPEEANFVISVSDRAETNFSKSYPDFDINWKEVEKQLQIWSPLFRGGRKLHIKVVFVYKPSKDVPQFIRDMIYKKDRLNEQRKESSKKRKRRDSFIDSYPIHITNVLPGPSNQASAVALTGPPKDIDVDEWDIPEPRDDAIELYGIFHCARVSSDIWKASIRKAVAFTFQQGLDLKYMYMCQQQCVEIFVNAGILPGIAESWVRDVKKWVDNVNNGTI</sequence>
<proteinExistence type="predicted"/>